<dbReference type="Proteomes" id="UP000886520">
    <property type="component" value="Chromosome 1"/>
</dbReference>
<dbReference type="SUPFAM" id="SSF47473">
    <property type="entry name" value="EF-hand"/>
    <property type="match status" value="1"/>
</dbReference>
<dbReference type="GO" id="GO:0005509">
    <property type="term" value="F:calcium ion binding"/>
    <property type="evidence" value="ECO:0007669"/>
    <property type="project" value="InterPro"/>
</dbReference>
<dbReference type="InterPro" id="IPR050410">
    <property type="entry name" value="CCR4/nocturin_mRNA_transcr"/>
</dbReference>
<evidence type="ECO:0000313" key="4">
    <source>
        <dbReference type="Proteomes" id="UP000886520"/>
    </source>
</evidence>
<comment type="caution">
    <text evidence="3">The sequence shown here is derived from an EMBL/GenBank/DDBJ whole genome shotgun (WGS) entry which is preliminary data.</text>
</comment>
<dbReference type="Gene3D" id="1.10.238.10">
    <property type="entry name" value="EF-hand"/>
    <property type="match status" value="1"/>
</dbReference>
<protein>
    <recommendedName>
        <fullName evidence="2">EF-hand domain-containing protein</fullName>
    </recommendedName>
</protein>
<dbReference type="CDD" id="cd00051">
    <property type="entry name" value="EFh"/>
    <property type="match status" value="1"/>
</dbReference>
<evidence type="ECO:0000256" key="1">
    <source>
        <dbReference type="ARBA" id="ARBA00022837"/>
    </source>
</evidence>
<dbReference type="SMART" id="SM00054">
    <property type="entry name" value="EFh"/>
    <property type="match status" value="1"/>
</dbReference>
<dbReference type="InterPro" id="IPR036691">
    <property type="entry name" value="Endo/exonu/phosph_ase_sf"/>
</dbReference>
<reference evidence="3" key="1">
    <citation type="submission" date="2021-01" db="EMBL/GenBank/DDBJ databases">
        <title>Adiantum capillus-veneris genome.</title>
        <authorList>
            <person name="Fang Y."/>
            <person name="Liao Q."/>
        </authorList>
    </citation>
    <scope>NUCLEOTIDE SEQUENCE</scope>
    <source>
        <strain evidence="3">H3</strain>
        <tissue evidence="3">Leaf</tissue>
    </source>
</reference>
<dbReference type="OrthoDB" id="10253982at2759"/>
<dbReference type="AlphaFoldDB" id="A0A9D4ZRZ9"/>
<evidence type="ECO:0000313" key="3">
    <source>
        <dbReference type="EMBL" id="KAI5083846.1"/>
    </source>
</evidence>
<sequence>MLRSHASICALDTSSHAIASSIYGPLFQHNGRQASLYTPHQLKVLDLQFTRTPPRRNGFHAVCFKDEVISYNSDTSSVNDDSSLVAPSESSISCTTFNILAPIYKRVNGEGCRESEIRDSWLARNQKIIDLLLLSNSSIICLQEFWLGNEELTQLYDDNLSQADYLTYKLARTNGRGDGLVTAIRGNKLMVLDYKELLFNDCGDRVAQFFRLCTKFSGSRRSHGVGMEFLLVNTHLLFPHDFNYCLVRLRQVYKILKFIEQYRREHCLTTVPVILCGDWNGSKRGRVYKFLRSQGYLSSYDTAHDYTDADSQRWISHKNHRGNICEVDFIWLLNPDTHQKSLLASWNEAVLGTIKAKLHQIGLKGKHAFCFFQCEGNSNIVTLKEFQQGLQKLGLTETWSDACSEGLTRKEIDQVMQVIDINGNGVIDYNEFEALLAEEEVSLIPSRESISSLFCNASIGTMRELMLRLQSEKFLEGSDASLQDRCRKLSRSQSFTIKDAFLFPQAVEAGVWPDEYSLSDHAALTATFTLPGDANAKHMSSS</sequence>
<dbReference type="InterPro" id="IPR002048">
    <property type="entry name" value="EF_hand_dom"/>
</dbReference>
<dbReference type="PROSITE" id="PS50222">
    <property type="entry name" value="EF_HAND_2"/>
    <property type="match status" value="1"/>
</dbReference>
<dbReference type="EMBL" id="JABFUD020000001">
    <property type="protein sequence ID" value="KAI5083846.1"/>
    <property type="molecule type" value="Genomic_DNA"/>
</dbReference>
<dbReference type="PROSITE" id="PS00018">
    <property type="entry name" value="EF_HAND_1"/>
    <property type="match status" value="1"/>
</dbReference>
<dbReference type="Gene3D" id="3.60.10.10">
    <property type="entry name" value="Endonuclease/exonuclease/phosphatase"/>
    <property type="match status" value="1"/>
</dbReference>
<name>A0A9D4ZRZ9_ADICA</name>
<keyword evidence="4" id="KW-1185">Reference proteome</keyword>
<gene>
    <name evidence="3" type="ORF">GOP47_0000015</name>
</gene>
<dbReference type="PANTHER" id="PTHR12121:SF31">
    <property type="entry name" value="FAMILY PROTEIN, PUTATIVE, EXPRESSED-RELATED"/>
    <property type="match status" value="1"/>
</dbReference>
<accession>A0A9D4ZRZ9</accession>
<evidence type="ECO:0000259" key="2">
    <source>
        <dbReference type="PROSITE" id="PS50222"/>
    </source>
</evidence>
<proteinExistence type="predicted"/>
<keyword evidence="1" id="KW-0106">Calcium</keyword>
<dbReference type="InterPro" id="IPR005135">
    <property type="entry name" value="Endo/exonuclease/phosphatase"/>
</dbReference>
<dbReference type="GO" id="GO:0000175">
    <property type="term" value="F:3'-5'-RNA exonuclease activity"/>
    <property type="evidence" value="ECO:0007669"/>
    <property type="project" value="TreeGrafter"/>
</dbReference>
<dbReference type="PANTHER" id="PTHR12121">
    <property type="entry name" value="CARBON CATABOLITE REPRESSOR PROTEIN 4"/>
    <property type="match status" value="1"/>
</dbReference>
<dbReference type="InterPro" id="IPR018247">
    <property type="entry name" value="EF_Hand_1_Ca_BS"/>
</dbReference>
<dbReference type="Pfam" id="PF03372">
    <property type="entry name" value="Exo_endo_phos"/>
    <property type="match status" value="1"/>
</dbReference>
<dbReference type="SUPFAM" id="SSF56219">
    <property type="entry name" value="DNase I-like"/>
    <property type="match status" value="1"/>
</dbReference>
<feature type="domain" description="EF-hand" evidence="2">
    <location>
        <begin position="407"/>
        <end position="442"/>
    </location>
</feature>
<dbReference type="InterPro" id="IPR011992">
    <property type="entry name" value="EF-hand-dom_pair"/>
</dbReference>
<organism evidence="3 4">
    <name type="scientific">Adiantum capillus-veneris</name>
    <name type="common">Maidenhair fern</name>
    <dbReference type="NCBI Taxonomy" id="13818"/>
    <lineage>
        <taxon>Eukaryota</taxon>
        <taxon>Viridiplantae</taxon>
        <taxon>Streptophyta</taxon>
        <taxon>Embryophyta</taxon>
        <taxon>Tracheophyta</taxon>
        <taxon>Polypodiopsida</taxon>
        <taxon>Polypodiidae</taxon>
        <taxon>Polypodiales</taxon>
        <taxon>Pteridineae</taxon>
        <taxon>Pteridaceae</taxon>
        <taxon>Vittarioideae</taxon>
        <taxon>Adiantum</taxon>
    </lineage>
</organism>